<evidence type="ECO:0000313" key="9">
    <source>
        <dbReference type="Proteomes" id="UP000436911"/>
    </source>
</evidence>
<keyword evidence="6 7" id="KW-0223">Dioxygenase</keyword>
<feature type="binding site" evidence="5">
    <location>
        <position position="284"/>
    </location>
    <ligand>
        <name>Fe cation</name>
        <dbReference type="ChEBI" id="CHEBI:24875"/>
        <note>catalytic</note>
    </ligand>
</feature>
<dbReference type="RefSeq" id="WP_060716827.1">
    <property type="nucleotide sequence ID" value="NZ_AP023268.1"/>
</dbReference>
<name>A0A120DCL5_AGRVI</name>
<evidence type="ECO:0000256" key="5">
    <source>
        <dbReference type="PIRSR" id="PIRSR604294-1"/>
    </source>
</evidence>
<evidence type="ECO:0000313" key="10">
    <source>
        <dbReference type="Proteomes" id="UP000440716"/>
    </source>
</evidence>
<evidence type="ECO:0000256" key="6">
    <source>
        <dbReference type="RuleBase" id="RU364048"/>
    </source>
</evidence>
<comment type="similarity">
    <text evidence="1 6">Belongs to the carotenoid oxygenase family.</text>
</comment>
<keyword evidence="4 5" id="KW-0408">Iron</keyword>
<evidence type="ECO:0000313" key="8">
    <source>
        <dbReference type="EMBL" id="MVA59004.1"/>
    </source>
</evidence>
<feature type="binding site" evidence="5">
    <location>
        <position position="476"/>
    </location>
    <ligand>
        <name>Fe cation</name>
        <dbReference type="ChEBI" id="CHEBI:24875"/>
        <note>catalytic</note>
    </ligand>
</feature>
<evidence type="ECO:0000256" key="3">
    <source>
        <dbReference type="ARBA" id="ARBA00023002"/>
    </source>
</evidence>
<dbReference type="Proteomes" id="UP000440716">
    <property type="component" value="Unassembled WGS sequence"/>
</dbReference>
<feature type="binding site" evidence="5">
    <location>
        <position position="220"/>
    </location>
    <ligand>
        <name>Fe cation</name>
        <dbReference type="ChEBI" id="CHEBI:24875"/>
        <note>catalytic</note>
    </ligand>
</feature>
<gene>
    <name evidence="7" type="ORF">DXT89_22770</name>
    <name evidence="8" type="ORF">GOZ88_23110</name>
</gene>
<dbReference type="AlphaFoldDB" id="A0A120DCL5"/>
<dbReference type="Proteomes" id="UP000436911">
    <property type="component" value="Unassembled WGS sequence"/>
</dbReference>
<dbReference type="PANTHER" id="PTHR10543">
    <property type="entry name" value="BETA-CAROTENE DIOXYGENASE"/>
    <property type="match status" value="1"/>
</dbReference>
<dbReference type="EC" id="1.13.11.-" evidence="6"/>
<evidence type="ECO:0000256" key="4">
    <source>
        <dbReference type="ARBA" id="ARBA00023004"/>
    </source>
</evidence>
<dbReference type="GO" id="GO:0046872">
    <property type="term" value="F:metal ion binding"/>
    <property type="evidence" value="ECO:0007669"/>
    <property type="project" value="UniProtKB-KW"/>
</dbReference>
<evidence type="ECO:0000256" key="1">
    <source>
        <dbReference type="ARBA" id="ARBA00006787"/>
    </source>
</evidence>
<dbReference type="GO" id="GO:0010436">
    <property type="term" value="F:carotenoid dioxygenase activity"/>
    <property type="evidence" value="ECO:0007669"/>
    <property type="project" value="TreeGrafter"/>
</dbReference>
<accession>A0A120DCL5</accession>
<sequence>MTVPFPNKPEFTGSLYKPARFEGQVYDLEVEGKVPEEIDGTFFQVAPDPQYPPMLGEDIFFNGDGAVSAFRFKNGHVDFQRRYVMTERLKAQRDARASLHGIYRNPFTNDPSVKDISNSTANTNVVVHNGKLLALKEDSPPYALDPVTLETIGLYDFDGQLTSATFTAHPKFDPETGDLLCFGYEAKGEATPDIVYYEIDKHGRMKREVWITAPYAAMIHDFAVTEHFVIFPLMPLTADLERMKQGGKHFQWQPGLDQLFGILRRDGDGRDVRWFKAPNGFQGHTLNAFDDGGRIFVDMPVTSGNIFYFFPQSDGTVPPPETLSSQMMRWTFDMRSSGNNIEVKPLTSFACEFPRSDDRYCGRQYRHGFVIAMDPTKPFDEARIGPRPFQFFNQLAHLDIATGKTQLWFADDQSCFQEPIFVPRRPDAPEGDGYVIGLVNRLAERATDLLVLDAQHLSDGPIATIKLPMRLRMSLHGNWVPGDQLKAV</sequence>
<keyword evidence="2 5" id="KW-0479">Metal-binding</keyword>
<dbReference type="EMBL" id="WPHU01000011">
    <property type="protein sequence ID" value="MVA59004.1"/>
    <property type="molecule type" value="Genomic_DNA"/>
</dbReference>
<dbReference type="GeneID" id="60684758"/>
<evidence type="ECO:0000256" key="2">
    <source>
        <dbReference type="ARBA" id="ARBA00022723"/>
    </source>
</evidence>
<dbReference type="GO" id="GO:0016121">
    <property type="term" value="P:carotene catabolic process"/>
    <property type="evidence" value="ECO:0007669"/>
    <property type="project" value="TreeGrafter"/>
</dbReference>
<dbReference type="EMBL" id="QUSG01000020">
    <property type="protein sequence ID" value="KAA3521990.1"/>
    <property type="molecule type" value="Genomic_DNA"/>
</dbReference>
<organism evidence="7 9">
    <name type="scientific">Agrobacterium vitis</name>
    <name type="common">Rhizobium vitis</name>
    <dbReference type="NCBI Taxonomy" id="373"/>
    <lineage>
        <taxon>Bacteria</taxon>
        <taxon>Pseudomonadati</taxon>
        <taxon>Pseudomonadota</taxon>
        <taxon>Alphaproteobacteria</taxon>
        <taxon>Hyphomicrobiales</taxon>
        <taxon>Rhizobiaceae</taxon>
        <taxon>Rhizobium/Agrobacterium group</taxon>
        <taxon>Agrobacterium</taxon>
    </lineage>
</organism>
<dbReference type="InterPro" id="IPR004294">
    <property type="entry name" value="Carotenoid_Oase"/>
</dbReference>
<dbReference type="Pfam" id="PF03055">
    <property type="entry name" value="RPE65"/>
    <property type="match status" value="1"/>
</dbReference>
<protein>
    <recommendedName>
        <fullName evidence="6">Dioxygenase</fullName>
        <ecNumber evidence="6">1.13.11.-</ecNumber>
    </recommendedName>
</protein>
<dbReference type="PANTHER" id="PTHR10543:SF89">
    <property type="entry name" value="CAROTENOID 9,10(9',10')-CLEAVAGE DIOXYGENASE 1"/>
    <property type="match status" value="1"/>
</dbReference>
<dbReference type="OrthoDB" id="6636843at2"/>
<reference evidence="7 9" key="1">
    <citation type="submission" date="2018-08" db="EMBL/GenBank/DDBJ databases">
        <title>Genome sequencing of Agrobacterium vitis strain ICMP 10754.</title>
        <authorList>
            <person name="Visnovsky S.B."/>
            <person name="Pitman A.R."/>
        </authorList>
    </citation>
    <scope>NUCLEOTIDE SEQUENCE [LARGE SCALE GENOMIC DNA]</scope>
    <source>
        <strain evidence="7 9">ICMP 10754</strain>
    </source>
</reference>
<proteinExistence type="inferred from homology"/>
<evidence type="ECO:0000313" key="7">
    <source>
        <dbReference type="EMBL" id="KAA3521990.1"/>
    </source>
</evidence>
<comment type="caution">
    <text evidence="7">The sequence shown here is derived from an EMBL/GenBank/DDBJ whole genome shotgun (WGS) entry which is preliminary data.</text>
</comment>
<reference evidence="8 10" key="2">
    <citation type="submission" date="2019-12" db="EMBL/GenBank/DDBJ databases">
        <title>Whole-genome sequencing of Allorhizobium vitis.</title>
        <authorList>
            <person name="Gan H.M."/>
            <person name="Szegedi E."/>
            <person name="Burr T."/>
            <person name="Savka M.A."/>
        </authorList>
    </citation>
    <scope>NUCLEOTIDE SEQUENCE [LARGE SCALE GENOMIC DNA]</scope>
    <source>
        <strain evidence="8 10">CG415</strain>
    </source>
</reference>
<comment type="cofactor">
    <cofactor evidence="5 6">
        <name>Fe(2+)</name>
        <dbReference type="ChEBI" id="CHEBI:29033"/>
    </cofactor>
    <text evidence="5 6">Binds 1 Fe(2+) ion per subunit.</text>
</comment>
<keyword evidence="3 6" id="KW-0560">Oxidoreductase</keyword>
<feature type="binding site" evidence="5">
    <location>
        <position position="169"/>
    </location>
    <ligand>
        <name>Fe cation</name>
        <dbReference type="ChEBI" id="CHEBI:24875"/>
        <note>catalytic</note>
    </ligand>
</feature>